<name>A0A9P8NX64_9ASCO</name>
<dbReference type="GO" id="GO:0005694">
    <property type="term" value="C:chromosome"/>
    <property type="evidence" value="ECO:0007669"/>
    <property type="project" value="UniProtKB-ARBA"/>
</dbReference>
<comment type="similarity">
    <text evidence="1">Belongs to the DNA2/NAM7 helicase family.</text>
</comment>
<reference evidence="9" key="1">
    <citation type="journal article" date="2021" name="Open Biol.">
        <title>Shared evolutionary footprints suggest mitochondrial oxidative damage underlies multiple complex I losses in fungi.</title>
        <authorList>
            <person name="Schikora-Tamarit M.A."/>
            <person name="Marcet-Houben M."/>
            <person name="Nosek J."/>
            <person name="Gabaldon T."/>
        </authorList>
    </citation>
    <scope>NUCLEOTIDE SEQUENCE</scope>
    <source>
        <strain evidence="9">CBS6075</strain>
    </source>
</reference>
<protein>
    <recommendedName>
        <fullName evidence="11">AAA+ ATPase domain-containing protein</fullName>
    </recommendedName>
</protein>
<keyword evidence="3" id="KW-0378">Hydrolase</keyword>
<gene>
    <name evidence="9" type="ORF">OGAPHI_006817</name>
</gene>
<dbReference type="GO" id="GO:0003678">
    <property type="term" value="F:DNA helicase activity"/>
    <property type="evidence" value="ECO:0007669"/>
    <property type="project" value="UniProtKB-ARBA"/>
</dbReference>
<proteinExistence type="inferred from homology"/>
<feature type="compositionally biased region" description="Basic and acidic residues" evidence="6">
    <location>
        <begin position="103"/>
        <end position="115"/>
    </location>
</feature>
<feature type="compositionally biased region" description="Basic and acidic residues" evidence="6">
    <location>
        <begin position="163"/>
        <end position="179"/>
    </location>
</feature>
<dbReference type="InterPro" id="IPR047187">
    <property type="entry name" value="SF1_C_Upf1"/>
</dbReference>
<dbReference type="GeneID" id="70238781"/>
<reference evidence="9" key="2">
    <citation type="submission" date="2021-01" db="EMBL/GenBank/DDBJ databases">
        <authorList>
            <person name="Schikora-Tamarit M.A."/>
        </authorList>
    </citation>
    <scope>NUCLEOTIDE SEQUENCE</scope>
    <source>
        <strain evidence="9">CBS6075</strain>
    </source>
</reference>
<sequence length="853" mass="95780">MMNVSQLVVQQFGGNRLDLVCRKCAESVKSMRQYDPATTEDFLKVVADFHAYKAAGPGETDNYLATVTKDDKYLLREKKGKGRGKPRERTPKVARDPKKKQEHKTPTKRAEKDLGAVEPGVASEQAPSRKPVKKQTPKGPSASKSGKPNKGAPAGKAKSQSKSKPEPKGKSQQKTKSEPENAPANEDQQKKRSQRIGELVSTTASEIPLKFESLDEYFHHFCYALLLEELHETEYLTKISVEWSREDPYGEFTVKVDQKEADKYSKNDPLSHLKSGPFSVNQGFFLVPKSATALSEETTFWCCSADFSKQLKRPDRVQIQMKAYPWNVDPIPAGSRPNGYALLPCGAVVSRIMQAISRLENPRIRDMLLGQKPIKQVFFKNRISQLTNTLNESQTVALQFALNNAITVLKGPPGSGKTSTIYEIVLQLMSVLHYHPILVVAASNIAVDNIAEKMMKNHKDDIIRVLSFAKESEYKRDHPLGSICLHHKIADRLSASAKDTVQLLRSGKAHKVSKNQFRKYLQESKELSQLLIGQAKVIFSTTVAIGGPYLKDLAQLPVVIVDEATQSSEPSSLIPLAAPNIQKVIFVGDEAQLSAFTRVKSLEVSLFERVLRNGTFEKPLMFDTQYRMHPEISEFPRKEFYDDKLQDGITAESRAVAGIQYPVYFWDHQGQARESRVFARHGDEGGYTFVNRGEVDLVSRVVEKLIVDKQVDPSRIGVITPYAGQRDLLSKSFEENLVINPKHEAVEVQVDKEDVETDSKAVTVHQINGILVASIDAFQGRETDFVVMSCVRSNEDKGIGFLRDRRRLNVALTRARCSLLLVGDVKCLKTDDLWKRYIETLEKKDYVHTELVY</sequence>
<evidence type="ECO:0000256" key="2">
    <source>
        <dbReference type="ARBA" id="ARBA00022741"/>
    </source>
</evidence>
<evidence type="ECO:0000259" key="8">
    <source>
        <dbReference type="Pfam" id="PF13087"/>
    </source>
</evidence>
<evidence type="ECO:0000256" key="5">
    <source>
        <dbReference type="ARBA" id="ARBA00022840"/>
    </source>
</evidence>
<comment type="caution">
    <text evidence="9">The sequence shown here is derived from an EMBL/GenBank/DDBJ whole genome shotgun (WGS) entry which is preliminary data.</text>
</comment>
<dbReference type="Proteomes" id="UP000769157">
    <property type="component" value="Unassembled WGS sequence"/>
</dbReference>
<dbReference type="InterPro" id="IPR045055">
    <property type="entry name" value="DNA2/NAM7-like"/>
</dbReference>
<dbReference type="Pfam" id="PF13086">
    <property type="entry name" value="AAA_11"/>
    <property type="match status" value="2"/>
</dbReference>
<evidence type="ECO:0000256" key="3">
    <source>
        <dbReference type="ARBA" id="ARBA00022801"/>
    </source>
</evidence>
<accession>A0A9P8NX64</accession>
<evidence type="ECO:0000256" key="6">
    <source>
        <dbReference type="SAM" id="MobiDB-lite"/>
    </source>
</evidence>
<dbReference type="AlphaFoldDB" id="A0A9P8NX64"/>
<keyword evidence="4" id="KW-0347">Helicase</keyword>
<dbReference type="InterPro" id="IPR041677">
    <property type="entry name" value="DNA2/NAM7_AAA_11"/>
</dbReference>
<dbReference type="GO" id="GO:0003724">
    <property type="term" value="F:RNA helicase activity"/>
    <property type="evidence" value="ECO:0007669"/>
    <property type="project" value="TreeGrafter"/>
</dbReference>
<evidence type="ECO:0000256" key="4">
    <source>
        <dbReference type="ARBA" id="ARBA00022806"/>
    </source>
</evidence>
<keyword evidence="10" id="KW-1185">Reference proteome</keyword>
<dbReference type="InterPro" id="IPR041679">
    <property type="entry name" value="DNA2/NAM7-like_C"/>
</dbReference>
<dbReference type="InterPro" id="IPR027417">
    <property type="entry name" value="P-loop_NTPase"/>
</dbReference>
<feature type="domain" description="DNA2/NAM7 helicase helicase" evidence="7">
    <location>
        <begin position="498"/>
        <end position="597"/>
    </location>
</feature>
<dbReference type="RefSeq" id="XP_046058534.1">
    <property type="nucleotide sequence ID" value="XM_046208144.1"/>
</dbReference>
<dbReference type="CDD" id="cd18808">
    <property type="entry name" value="SF1_C_Upf1"/>
    <property type="match status" value="1"/>
</dbReference>
<feature type="domain" description="DNA2/NAM7 helicase-like C-terminal" evidence="8">
    <location>
        <begin position="602"/>
        <end position="825"/>
    </location>
</feature>
<evidence type="ECO:0000313" key="10">
    <source>
        <dbReference type="Proteomes" id="UP000769157"/>
    </source>
</evidence>
<organism evidence="9 10">
    <name type="scientific">Ogataea philodendri</name>
    <dbReference type="NCBI Taxonomy" id="1378263"/>
    <lineage>
        <taxon>Eukaryota</taxon>
        <taxon>Fungi</taxon>
        <taxon>Dikarya</taxon>
        <taxon>Ascomycota</taxon>
        <taxon>Saccharomycotina</taxon>
        <taxon>Pichiomycetes</taxon>
        <taxon>Pichiales</taxon>
        <taxon>Pichiaceae</taxon>
        <taxon>Ogataea</taxon>
    </lineage>
</organism>
<dbReference type="PANTHER" id="PTHR10887">
    <property type="entry name" value="DNA2/NAM7 HELICASE FAMILY"/>
    <property type="match status" value="1"/>
</dbReference>
<dbReference type="FunFam" id="3.40.50.300:FF:000326">
    <property type="entry name" value="P-loop containing nucleoside triphosphate hydrolase"/>
    <property type="match status" value="1"/>
</dbReference>
<dbReference type="GO" id="GO:0005524">
    <property type="term" value="F:ATP binding"/>
    <property type="evidence" value="ECO:0007669"/>
    <property type="project" value="UniProtKB-KW"/>
</dbReference>
<evidence type="ECO:0008006" key="11">
    <source>
        <dbReference type="Google" id="ProtNLM"/>
    </source>
</evidence>
<evidence type="ECO:0000256" key="1">
    <source>
        <dbReference type="ARBA" id="ARBA00007913"/>
    </source>
</evidence>
<dbReference type="GO" id="GO:0016787">
    <property type="term" value="F:hydrolase activity"/>
    <property type="evidence" value="ECO:0007669"/>
    <property type="project" value="UniProtKB-KW"/>
</dbReference>
<feature type="compositionally biased region" description="Basic and acidic residues" evidence="6">
    <location>
        <begin position="85"/>
        <end position="96"/>
    </location>
</feature>
<evidence type="ECO:0000259" key="7">
    <source>
        <dbReference type="Pfam" id="PF13086"/>
    </source>
</evidence>
<dbReference type="SUPFAM" id="SSF52540">
    <property type="entry name" value="P-loop containing nucleoside triphosphate hydrolases"/>
    <property type="match status" value="1"/>
</dbReference>
<evidence type="ECO:0000313" key="9">
    <source>
        <dbReference type="EMBL" id="KAH3661410.1"/>
    </source>
</evidence>
<keyword evidence="5" id="KW-0067">ATP-binding</keyword>
<feature type="region of interest" description="Disordered" evidence="6">
    <location>
        <begin position="76"/>
        <end position="199"/>
    </location>
</feature>
<dbReference type="PANTHER" id="PTHR10887:SF317">
    <property type="entry name" value="ATP-DEPENDENT RNA HELICASE ECM32-RELATED"/>
    <property type="match status" value="1"/>
</dbReference>
<feature type="domain" description="DNA2/NAM7 helicase helicase" evidence="7">
    <location>
        <begin position="390"/>
        <end position="496"/>
    </location>
</feature>
<feature type="compositionally biased region" description="Low complexity" evidence="6">
    <location>
        <begin position="144"/>
        <end position="158"/>
    </location>
</feature>
<keyword evidence="2" id="KW-0547">Nucleotide-binding</keyword>
<dbReference type="OrthoDB" id="6513042at2759"/>
<dbReference type="EMBL" id="JAEUBE010000487">
    <property type="protein sequence ID" value="KAH3661410.1"/>
    <property type="molecule type" value="Genomic_DNA"/>
</dbReference>
<dbReference type="GO" id="GO:0000184">
    <property type="term" value="P:nuclear-transcribed mRNA catabolic process, nonsense-mediated decay"/>
    <property type="evidence" value="ECO:0007669"/>
    <property type="project" value="TreeGrafter"/>
</dbReference>
<dbReference type="Pfam" id="PF13087">
    <property type="entry name" value="AAA_12"/>
    <property type="match status" value="1"/>
</dbReference>
<dbReference type="GO" id="GO:0005737">
    <property type="term" value="C:cytoplasm"/>
    <property type="evidence" value="ECO:0007669"/>
    <property type="project" value="TreeGrafter"/>
</dbReference>
<dbReference type="Gene3D" id="3.40.50.300">
    <property type="entry name" value="P-loop containing nucleotide triphosphate hydrolases"/>
    <property type="match status" value="2"/>
</dbReference>